<name>A0AAV0BBV7_PHAPC</name>
<dbReference type="AlphaFoldDB" id="A0AAV0BBV7"/>
<gene>
    <name evidence="2" type="ORF">PPACK8108_LOCUS18161</name>
</gene>
<evidence type="ECO:0000313" key="3">
    <source>
        <dbReference type="Proteomes" id="UP001153365"/>
    </source>
</evidence>
<organism evidence="2 3">
    <name type="scientific">Phakopsora pachyrhizi</name>
    <name type="common">Asian soybean rust disease fungus</name>
    <dbReference type="NCBI Taxonomy" id="170000"/>
    <lineage>
        <taxon>Eukaryota</taxon>
        <taxon>Fungi</taxon>
        <taxon>Dikarya</taxon>
        <taxon>Basidiomycota</taxon>
        <taxon>Pucciniomycotina</taxon>
        <taxon>Pucciniomycetes</taxon>
        <taxon>Pucciniales</taxon>
        <taxon>Phakopsoraceae</taxon>
        <taxon>Phakopsora</taxon>
    </lineage>
</organism>
<dbReference type="EMBL" id="CALTRL010005209">
    <property type="protein sequence ID" value="CAH7684137.1"/>
    <property type="molecule type" value="Genomic_DNA"/>
</dbReference>
<keyword evidence="1" id="KW-1133">Transmembrane helix</keyword>
<reference evidence="2" key="1">
    <citation type="submission" date="2022-06" db="EMBL/GenBank/DDBJ databases">
        <authorList>
            <consortium name="SYNGENTA / RWTH Aachen University"/>
        </authorList>
    </citation>
    <scope>NUCLEOTIDE SEQUENCE</scope>
</reference>
<evidence type="ECO:0000313" key="2">
    <source>
        <dbReference type="EMBL" id="CAH7684137.1"/>
    </source>
</evidence>
<comment type="caution">
    <text evidence="2">The sequence shown here is derived from an EMBL/GenBank/DDBJ whole genome shotgun (WGS) entry which is preliminary data.</text>
</comment>
<keyword evidence="3" id="KW-1185">Reference proteome</keyword>
<keyword evidence="1" id="KW-0472">Membrane</keyword>
<accession>A0AAV0BBV7</accession>
<protein>
    <submittedName>
        <fullName evidence="2">Uncharacterized protein</fullName>
    </submittedName>
</protein>
<proteinExistence type="predicted"/>
<sequence length="51" mass="6178">MYTLCIFFYTLPWCFLFLFFSLVLLLVGDFLLYLLFYYYLPLVVDLISTLS</sequence>
<feature type="transmembrane region" description="Helical" evidence="1">
    <location>
        <begin position="7"/>
        <end position="40"/>
    </location>
</feature>
<keyword evidence="1" id="KW-0812">Transmembrane</keyword>
<dbReference type="Proteomes" id="UP001153365">
    <property type="component" value="Unassembled WGS sequence"/>
</dbReference>
<evidence type="ECO:0000256" key="1">
    <source>
        <dbReference type="SAM" id="Phobius"/>
    </source>
</evidence>